<dbReference type="AlphaFoldDB" id="A0A3N2BEM8"/>
<comment type="caution">
    <text evidence="3">The sequence shown here is derived from an EMBL/GenBank/DDBJ whole genome shotgun (WGS) entry which is preliminary data.</text>
</comment>
<sequence length="187" mass="19995">MSTKFTALRRRSRRWVPATIFAFIMLALGSWLTAGAIMRWIDGQWPVFTRPVIDAASAATWEGDLTRAVVIGIGVVGVIVLVIAILPGAPRLSSLRRPGAVAADARLVVSRRGLARLAAAAAHRVDGVQQVAASVSGRSVSIRVVTPTRQDTSELRQRVKDAVSARLTEVGVEPAARVRVSATVKEI</sequence>
<feature type="transmembrane region" description="Helical" evidence="1">
    <location>
        <begin position="20"/>
        <end position="41"/>
    </location>
</feature>
<evidence type="ECO:0000256" key="1">
    <source>
        <dbReference type="SAM" id="Phobius"/>
    </source>
</evidence>
<dbReference type="RefSeq" id="WP_123303905.1">
    <property type="nucleotide sequence ID" value="NZ_RKHK01000001.1"/>
</dbReference>
<reference evidence="3 4" key="1">
    <citation type="submission" date="2018-11" db="EMBL/GenBank/DDBJ databases">
        <title>Sequencing the genomes of 1000 actinobacteria strains.</title>
        <authorList>
            <person name="Klenk H.-P."/>
        </authorList>
    </citation>
    <scope>NUCLEOTIDE SEQUENCE [LARGE SCALE GENOMIC DNA]</scope>
    <source>
        <strain evidence="3 4">DSM 11294</strain>
    </source>
</reference>
<dbReference type="EMBL" id="RKHK01000001">
    <property type="protein sequence ID" value="ROR73494.1"/>
    <property type="molecule type" value="Genomic_DNA"/>
</dbReference>
<organism evidence="3 4">
    <name type="scientific">Bogoriella caseilytica</name>
    <dbReference type="NCBI Taxonomy" id="56055"/>
    <lineage>
        <taxon>Bacteria</taxon>
        <taxon>Bacillati</taxon>
        <taxon>Actinomycetota</taxon>
        <taxon>Actinomycetes</taxon>
        <taxon>Micrococcales</taxon>
        <taxon>Bogoriellaceae</taxon>
        <taxon>Bogoriella</taxon>
    </lineage>
</organism>
<proteinExistence type="predicted"/>
<dbReference type="InterPro" id="IPR046253">
    <property type="entry name" value="DUF6286"/>
</dbReference>
<dbReference type="Pfam" id="PF19803">
    <property type="entry name" value="DUF6286"/>
    <property type="match status" value="1"/>
</dbReference>
<feature type="transmembrane region" description="Helical" evidence="1">
    <location>
        <begin position="68"/>
        <end position="89"/>
    </location>
</feature>
<dbReference type="Proteomes" id="UP000280668">
    <property type="component" value="Unassembled WGS sequence"/>
</dbReference>
<evidence type="ECO:0000313" key="3">
    <source>
        <dbReference type="EMBL" id="ROR73494.1"/>
    </source>
</evidence>
<evidence type="ECO:0000259" key="2">
    <source>
        <dbReference type="Pfam" id="PF19803"/>
    </source>
</evidence>
<name>A0A3N2BEM8_9MICO</name>
<keyword evidence="4" id="KW-1185">Reference proteome</keyword>
<protein>
    <recommendedName>
        <fullName evidence="2">DUF6286 domain-containing protein</fullName>
    </recommendedName>
</protein>
<feature type="domain" description="DUF6286" evidence="2">
    <location>
        <begin position="75"/>
        <end position="181"/>
    </location>
</feature>
<keyword evidence="1" id="KW-0472">Membrane</keyword>
<keyword evidence="1" id="KW-0812">Transmembrane</keyword>
<evidence type="ECO:0000313" key="4">
    <source>
        <dbReference type="Proteomes" id="UP000280668"/>
    </source>
</evidence>
<gene>
    <name evidence="3" type="ORF">EDD31_1876</name>
</gene>
<keyword evidence="1" id="KW-1133">Transmembrane helix</keyword>
<accession>A0A3N2BEM8</accession>